<dbReference type="InterPro" id="IPR036396">
    <property type="entry name" value="Cyt_P450_sf"/>
</dbReference>
<dbReference type="CDD" id="cd11065">
    <property type="entry name" value="CYP64-like"/>
    <property type="match status" value="1"/>
</dbReference>
<dbReference type="GO" id="GO:0005506">
    <property type="term" value="F:iron ion binding"/>
    <property type="evidence" value="ECO:0007669"/>
    <property type="project" value="InterPro"/>
</dbReference>
<organism evidence="10 11">
    <name type="scientific">Fusarium denticulatum</name>
    <dbReference type="NCBI Taxonomy" id="48507"/>
    <lineage>
        <taxon>Eukaryota</taxon>
        <taxon>Fungi</taxon>
        <taxon>Dikarya</taxon>
        <taxon>Ascomycota</taxon>
        <taxon>Pezizomycotina</taxon>
        <taxon>Sordariomycetes</taxon>
        <taxon>Hypocreomycetidae</taxon>
        <taxon>Hypocreales</taxon>
        <taxon>Nectriaceae</taxon>
        <taxon>Fusarium</taxon>
        <taxon>Fusarium fujikuroi species complex</taxon>
    </lineage>
</organism>
<dbReference type="InterPro" id="IPR016166">
    <property type="entry name" value="FAD-bd_PCMH"/>
</dbReference>
<evidence type="ECO:0000313" key="11">
    <source>
        <dbReference type="Proteomes" id="UP000562682"/>
    </source>
</evidence>
<feature type="binding site" description="axial binding residue" evidence="7">
    <location>
        <position position="441"/>
    </location>
    <ligand>
        <name>heme</name>
        <dbReference type="ChEBI" id="CHEBI:30413"/>
    </ligand>
    <ligandPart>
        <name>Fe</name>
        <dbReference type="ChEBI" id="CHEBI:18248"/>
    </ligandPart>
</feature>
<feature type="chain" id="PRO_5034962409" evidence="8">
    <location>
        <begin position="27"/>
        <end position="1065"/>
    </location>
</feature>
<dbReference type="SUPFAM" id="SSF48264">
    <property type="entry name" value="Cytochrome P450"/>
    <property type="match status" value="1"/>
</dbReference>
<name>A0A8H5UIZ2_9HYPO</name>
<keyword evidence="4" id="KW-0560">Oxidoreductase</keyword>
<dbReference type="InterPro" id="IPR016169">
    <property type="entry name" value="FAD-bd_PCMH_sub2"/>
</dbReference>
<dbReference type="EMBL" id="JAAOAK010000114">
    <property type="protein sequence ID" value="KAF5688767.1"/>
    <property type="molecule type" value="Genomic_DNA"/>
</dbReference>
<evidence type="ECO:0000256" key="7">
    <source>
        <dbReference type="PIRSR" id="PIRSR602401-1"/>
    </source>
</evidence>
<keyword evidence="7" id="KW-0349">Heme</keyword>
<dbReference type="InterPro" id="IPR036318">
    <property type="entry name" value="FAD-bd_PCMH-like_sf"/>
</dbReference>
<evidence type="ECO:0000256" key="4">
    <source>
        <dbReference type="ARBA" id="ARBA00023002"/>
    </source>
</evidence>
<feature type="domain" description="FAD-binding PCMH-type" evidence="9">
    <location>
        <begin position="627"/>
        <end position="798"/>
    </location>
</feature>
<protein>
    <submittedName>
        <fullName evidence="10">Oxidoreductase</fullName>
    </submittedName>
</protein>
<evidence type="ECO:0000256" key="2">
    <source>
        <dbReference type="ARBA" id="ARBA00010617"/>
    </source>
</evidence>
<dbReference type="Pfam" id="PF08031">
    <property type="entry name" value="BBE"/>
    <property type="match status" value="1"/>
</dbReference>
<dbReference type="PRINTS" id="PR00463">
    <property type="entry name" value="EP450I"/>
</dbReference>
<comment type="caution">
    <text evidence="10">The sequence shown here is derived from an EMBL/GenBank/DDBJ whole genome shotgun (WGS) entry which is preliminary data.</text>
</comment>
<dbReference type="Pfam" id="PF01565">
    <property type="entry name" value="FAD_binding_4"/>
    <property type="match status" value="1"/>
</dbReference>
<dbReference type="Pfam" id="PF00067">
    <property type="entry name" value="p450"/>
    <property type="match status" value="1"/>
</dbReference>
<sequence length="1065" mass="120119">MSFSVNIYLLVPVLLFCFWRLSKVGCRPLGYPPGPPTLPIIGNLHQIPNRKRHIQFQKWAEEYGPIYSLILGTKVMIVLNSDQTVKDLVDKRGGIYSSRPDSYIGQDVLSGGYRILFMPDNEVWKIARKLVHRILGVTAARSYIPYQDLESKAMLFDLLKSPDDFVDHLRRYTASLTTQITFGSRTTSIEDDRFKEAFDIFDRSSEMIGSRTAALLDLLTALRRIPDFLMPIKKEGRKIHKRELSLFRGFYLAAKRGLDDGSAKPCVCVDLVKLQKEEGFSDTFASYLSGSLLQAGSETTASILIGFVQAMLIFPDVAKTAQGELDRVCGDRLPSLDDVPDLPYIHACMKESLRWMPGFMLGIPHATAQQDSYLGYYIPKGATVIINVCKAIHNDPARHPSPRQFNPMRYINDQQTSIEAANNPDPTKRDHYVFGAGRRRCQGMHIADRSLFLAISRLLWAFDFDRVVSSETGRAVIPDAGDVTESIMSIPSPFPVQIVPRNAKRAETMASAWSQASDLLDEHGQWKTVPDDLLWTMPESVLVLYGPYSCLKMMALCFFLSFTLLTALAASSPLSIPSYFQSDHLTRREVPVFQIQQELGALLSENSLILLPSNPLWLETTKRWNTMAPPDIKVVVQPANEVDIPKIVKYCNRNSINFLVVNRGHGLTKSLGAFKGMQIDMKQLRSMDISRDGKSAWFQGGAYAYEVIPFLWDRGYVASTCSNQCVGLTGPALGGGHGRYEGLYGLAGDNIIEMKVVLADGSTITVSDKSNKDFFWAMRGAGHNFGIVTNLKLRIYPAKIKTWHYHNYYWSQDKLERVFRELNKLQDDGKTPPLLGVVFEQIYIDPSINRDEAILWFTFAYAGPASEAERISHPFNAIDTIKDEMGDVPYPEIPLRQNTDLSNCISAPFSLASVMLQTWNITTERALYNHFMRNVALYPDLAVTARLYYEGYAHQGVQAVDSASTAYPHRDEYHIAFFATVVPEGSNLLGPAEKWAREARDMWYAGAPTRKPATYINYASGNAYESLKSIYGYESWRLTRLRKLKAKYDPNNRFRFYVPILSDLT</sequence>
<dbReference type="Gene3D" id="3.30.465.10">
    <property type="match status" value="1"/>
</dbReference>
<dbReference type="GO" id="GO:0071949">
    <property type="term" value="F:FAD binding"/>
    <property type="evidence" value="ECO:0007669"/>
    <property type="project" value="InterPro"/>
</dbReference>
<dbReference type="GO" id="GO:0016705">
    <property type="term" value="F:oxidoreductase activity, acting on paired donors, with incorporation or reduction of molecular oxygen"/>
    <property type="evidence" value="ECO:0007669"/>
    <property type="project" value="InterPro"/>
</dbReference>
<dbReference type="PANTHER" id="PTHR46300">
    <property type="entry name" value="P450, PUTATIVE (EUROFUNG)-RELATED-RELATED"/>
    <property type="match status" value="1"/>
</dbReference>
<gene>
    <name evidence="10" type="ORF">FDENT_4710</name>
</gene>
<evidence type="ECO:0000256" key="5">
    <source>
        <dbReference type="ARBA" id="ARBA00023004"/>
    </source>
</evidence>
<dbReference type="PANTHER" id="PTHR46300:SF2">
    <property type="entry name" value="CYTOCHROME P450 MONOOXYGENASE ALNH-RELATED"/>
    <property type="match status" value="1"/>
</dbReference>
<keyword evidence="11" id="KW-1185">Reference proteome</keyword>
<evidence type="ECO:0000256" key="3">
    <source>
        <dbReference type="ARBA" id="ARBA00022723"/>
    </source>
</evidence>
<dbReference type="GO" id="GO:0004497">
    <property type="term" value="F:monooxygenase activity"/>
    <property type="evidence" value="ECO:0007669"/>
    <property type="project" value="UniProtKB-KW"/>
</dbReference>
<dbReference type="Proteomes" id="UP000562682">
    <property type="component" value="Unassembled WGS sequence"/>
</dbReference>
<evidence type="ECO:0000259" key="9">
    <source>
        <dbReference type="PROSITE" id="PS51387"/>
    </source>
</evidence>
<comment type="similarity">
    <text evidence="1">Belongs to the oxygen-dependent FAD-linked oxidoreductase family.</text>
</comment>
<keyword evidence="3 7" id="KW-0479">Metal-binding</keyword>
<evidence type="ECO:0000256" key="8">
    <source>
        <dbReference type="SAM" id="SignalP"/>
    </source>
</evidence>
<dbReference type="Gene3D" id="1.10.630.10">
    <property type="entry name" value="Cytochrome P450"/>
    <property type="match status" value="1"/>
</dbReference>
<dbReference type="InterPro" id="IPR012951">
    <property type="entry name" value="BBE"/>
</dbReference>
<evidence type="ECO:0000256" key="1">
    <source>
        <dbReference type="ARBA" id="ARBA00005466"/>
    </source>
</evidence>
<dbReference type="PROSITE" id="PS51387">
    <property type="entry name" value="FAD_PCMH"/>
    <property type="match status" value="1"/>
</dbReference>
<dbReference type="InterPro" id="IPR002401">
    <property type="entry name" value="Cyt_P450_E_grp-I"/>
</dbReference>
<proteinExistence type="inferred from homology"/>
<dbReference type="InterPro" id="IPR006094">
    <property type="entry name" value="Oxid_FAD_bind_N"/>
</dbReference>
<keyword evidence="8" id="KW-0732">Signal</keyword>
<dbReference type="InterPro" id="IPR050364">
    <property type="entry name" value="Cytochrome_P450_fung"/>
</dbReference>
<keyword evidence="5 7" id="KW-0408">Iron</keyword>
<evidence type="ECO:0000256" key="6">
    <source>
        <dbReference type="ARBA" id="ARBA00023033"/>
    </source>
</evidence>
<dbReference type="GO" id="GO:0020037">
    <property type="term" value="F:heme binding"/>
    <property type="evidence" value="ECO:0007669"/>
    <property type="project" value="InterPro"/>
</dbReference>
<dbReference type="SUPFAM" id="SSF56176">
    <property type="entry name" value="FAD-binding/transporter-associated domain-like"/>
    <property type="match status" value="1"/>
</dbReference>
<keyword evidence="6" id="KW-0503">Monooxygenase</keyword>
<comment type="cofactor">
    <cofactor evidence="7">
        <name>heme</name>
        <dbReference type="ChEBI" id="CHEBI:30413"/>
    </cofactor>
</comment>
<dbReference type="AlphaFoldDB" id="A0A8H5UIZ2"/>
<feature type="signal peptide" evidence="8">
    <location>
        <begin position="1"/>
        <end position="26"/>
    </location>
</feature>
<accession>A0A8H5UIZ2</accession>
<dbReference type="InterPro" id="IPR001128">
    <property type="entry name" value="Cyt_P450"/>
</dbReference>
<reference evidence="10 11" key="1">
    <citation type="submission" date="2020-05" db="EMBL/GenBank/DDBJ databases">
        <title>Identification and distribution of gene clusters putatively required for synthesis of sphingolipid metabolism inhibitors in phylogenetically diverse species of the filamentous fungus Fusarium.</title>
        <authorList>
            <person name="Kim H.-S."/>
            <person name="Busman M."/>
            <person name="Brown D.W."/>
            <person name="Divon H."/>
            <person name="Uhlig S."/>
            <person name="Proctor R.H."/>
        </authorList>
    </citation>
    <scope>NUCLEOTIDE SEQUENCE [LARGE SCALE GENOMIC DNA]</scope>
    <source>
        <strain evidence="10 11">NRRL 25311</strain>
    </source>
</reference>
<evidence type="ECO:0000313" key="10">
    <source>
        <dbReference type="EMBL" id="KAF5688767.1"/>
    </source>
</evidence>
<dbReference type="Gene3D" id="3.40.462.20">
    <property type="match status" value="1"/>
</dbReference>
<comment type="similarity">
    <text evidence="2">Belongs to the cytochrome P450 family.</text>
</comment>